<gene>
    <name evidence="3" type="ORF">KCG46_01180</name>
</gene>
<dbReference type="PROSITE" id="PS50206">
    <property type="entry name" value="RHODANESE_3"/>
    <property type="match status" value="1"/>
</dbReference>
<feature type="domain" description="Rhodanese" evidence="2">
    <location>
        <begin position="60"/>
        <end position="132"/>
    </location>
</feature>
<keyword evidence="1" id="KW-0732">Signal</keyword>
<dbReference type="RefSeq" id="WP_218403538.1">
    <property type="nucleotide sequence ID" value="NZ_JAGSPC010000001.1"/>
</dbReference>
<evidence type="ECO:0000313" key="4">
    <source>
        <dbReference type="Proteomes" id="UP001138681"/>
    </source>
</evidence>
<dbReference type="EMBL" id="JAGSPC010000001">
    <property type="protein sequence ID" value="MBV7258181.1"/>
    <property type="molecule type" value="Genomic_DNA"/>
</dbReference>
<evidence type="ECO:0000256" key="1">
    <source>
        <dbReference type="SAM" id="SignalP"/>
    </source>
</evidence>
<protein>
    <submittedName>
        <fullName evidence="3">Rhodanese-like domain-containing protein</fullName>
    </submittedName>
</protein>
<reference evidence="3" key="1">
    <citation type="submission" date="2021-04" db="EMBL/GenBank/DDBJ databases">
        <authorList>
            <person name="Pira H."/>
            <person name="Risdian C."/>
            <person name="Wink J."/>
        </authorList>
    </citation>
    <scope>NUCLEOTIDE SEQUENCE</scope>
    <source>
        <strain evidence="3">WH158</strain>
    </source>
</reference>
<dbReference type="Pfam" id="PF00581">
    <property type="entry name" value="Rhodanese"/>
    <property type="match status" value="1"/>
</dbReference>
<sequence>MTSAAIALAVYASPVFAQDQQSAPTNPQIDYAGFEGLVEEVSPYRQTRLLGKDAFFEMASAKDALILDTRSAAAFEAGHIKGAVNLPFSDFTSTSLAKVIGENSGRPILIYCNNNFVDDAPPVRTKIATLALNIPTFINLYGYGYTNIWELDGTMKTTSIDWVTAEAN</sequence>
<organism evidence="3 4">
    <name type="scientific">Erythrobacter crassostreae</name>
    <dbReference type="NCBI Taxonomy" id="2828328"/>
    <lineage>
        <taxon>Bacteria</taxon>
        <taxon>Pseudomonadati</taxon>
        <taxon>Pseudomonadota</taxon>
        <taxon>Alphaproteobacteria</taxon>
        <taxon>Sphingomonadales</taxon>
        <taxon>Erythrobacteraceae</taxon>
        <taxon>Erythrobacter/Porphyrobacter group</taxon>
        <taxon>Erythrobacter</taxon>
    </lineage>
</organism>
<name>A0A9X1F0P1_9SPHN</name>
<dbReference type="InterPro" id="IPR001763">
    <property type="entry name" value="Rhodanese-like_dom"/>
</dbReference>
<dbReference type="AlphaFoldDB" id="A0A9X1F0P1"/>
<proteinExistence type="predicted"/>
<evidence type="ECO:0000259" key="2">
    <source>
        <dbReference type="PROSITE" id="PS50206"/>
    </source>
</evidence>
<keyword evidence="4" id="KW-1185">Reference proteome</keyword>
<dbReference type="Proteomes" id="UP001138681">
    <property type="component" value="Unassembled WGS sequence"/>
</dbReference>
<feature type="chain" id="PRO_5040966874" evidence="1">
    <location>
        <begin position="18"/>
        <end position="168"/>
    </location>
</feature>
<dbReference type="CDD" id="cd00158">
    <property type="entry name" value="RHOD"/>
    <property type="match status" value="1"/>
</dbReference>
<comment type="caution">
    <text evidence="3">The sequence shown here is derived from an EMBL/GenBank/DDBJ whole genome shotgun (WGS) entry which is preliminary data.</text>
</comment>
<feature type="signal peptide" evidence="1">
    <location>
        <begin position="1"/>
        <end position="17"/>
    </location>
</feature>
<evidence type="ECO:0000313" key="3">
    <source>
        <dbReference type="EMBL" id="MBV7258181.1"/>
    </source>
</evidence>
<accession>A0A9X1F0P1</accession>